<evidence type="ECO:0000256" key="5">
    <source>
        <dbReference type="ARBA" id="ARBA00023136"/>
    </source>
</evidence>
<dbReference type="InterPro" id="IPR002523">
    <property type="entry name" value="MgTranspt_CorA/ZnTranspt_ZntB"/>
</dbReference>
<name>A0A140DT23_9FIRM</name>
<accession>A0A140DT23</accession>
<keyword evidence="5 6" id="KW-0472">Membrane</keyword>
<dbReference type="CDD" id="cd12827">
    <property type="entry name" value="EcCorA_ZntB-like_u2"/>
    <property type="match status" value="1"/>
</dbReference>
<evidence type="ECO:0000313" key="7">
    <source>
        <dbReference type="EMBL" id="AMK53800.1"/>
    </source>
</evidence>
<dbReference type="Gene3D" id="1.20.58.340">
    <property type="entry name" value="Magnesium transport protein CorA, transmembrane region"/>
    <property type="match status" value="2"/>
</dbReference>
<comment type="similarity">
    <text evidence="2">Belongs to the CorA metal ion transporter (MIT) (TC 1.A.35) family.</text>
</comment>
<dbReference type="InterPro" id="IPR047199">
    <property type="entry name" value="CorA-like"/>
</dbReference>
<dbReference type="InterPro" id="IPR045863">
    <property type="entry name" value="CorA_TM1_TM2"/>
</dbReference>
<gene>
    <name evidence="7" type="ORF">AALO17_06660</name>
</gene>
<dbReference type="GO" id="GO:0046873">
    <property type="term" value="F:metal ion transmembrane transporter activity"/>
    <property type="evidence" value="ECO:0007669"/>
    <property type="project" value="InterPro"/>
</dbReference>
<dbReference type="InterPro" id="IPR045861">
    <property type="entry name" value="CorA_cytoplasmic_dom"/>
</dbReference>
<keyword evidence="3 6" id="KW-0812">Transmembrane</keyword>
<dbReference type="GeneID" id="78477486"/>
<feature type="transmembrane region" description="Helical" evidence="6">
    <location>
        <begin position="287"/>
        <end position="305"/>
    </location>
</feature>
<dbReference type="PANTHER" id="PTHR47891:SF2">
    <property type="entry name" value="MAGNESIUM AND COBALT TRANSPORTER"/>
    <property type="match status" value="1"/>
</dbReference>
<evidence type="ECO:0000256" key="3">
    <source>
        <dbReference type="ARBA" id="ARBA00022692"/>
    </source>
</evidence>
<dbReference type="AlphaFoldDB" id="A0A140DT23"/>
<evidence type="ECO:0000256" key="4">
    <source>
        <dbReference type="ARBA" id="ARBA00022989"/>
    </source>
</evidence>
<evidence type="ECO:0000313" key="8">
    <source>
        <dbReference type="Proteomes" id="UP000069771"/>
    </source>
</evidence>
<dbReference type="Pfam" id="PF01544">
    <property type="entry name" value="CorA"/>
    <property type="match status" value="1"/>
</dbReference>
<dbReference type="Gene3D" id="3.30.460.20">
    <property type="entry name" value="CorA soluble domain-like"/>
    <property type="match status" value="1"/>
</dbReference>
<keyword evidence="8" id="KW-1185">Reference proteome</keyword>
<evidence type="ECO:0000256" key="2">
    <source>
        <dbReference type="ARBA" id="ARBA00009765"/>
    </source>
</evidence>
<reference evidence="7 8" key="1">
    <citation type="journal article" date="2016" name="Gut Pathog.">
        <title>Whole genome sequencing of "Faecalibaculum rodentium" ALO17, isolated from C57BL/6J laboratory mouse feces.</title>
        <authorList>
            <person name="Lim S."/>
            <person name="Chang D.H."/>
            <person name="Ahn S."/>
            <person name="Kim B.C."/>
        </authorList>
    </citation>
    <scope>NUCLEOTIDE SEQUENCE [LARGE SCALE GENOMIC DNA]</scope>
    <source>
        <strain evidence="7 8">Alo17</strain>
    </source>
</reference>
<feature type="transmembrane region" description="Helical" evidence="6">
    <location>
        <begin position="258"/>
        <end position="275"/>
    </location>
</feature>
<dbReference type="Proteomes" id="UP000069771">
    <property type="component" value="Chromosome"/>
</dbReference>
<sequence length="312" mass="35636">MITIFKTGEHGLMTRIPAPEKGCWVSAVAPTREEQIWLEEELGVVPEFVRAALDPEETSYIDQDEEKEQVLVIADYPARDPDTVSEIPTFMTLPVGVVLMKGCIVTIAGEENEPVTELESGRVKVNTTQKTRLLLLLLLTISQRFILCLRQIDRLSNQTEARLYKSMKNRELLHMLQLDKSLVYFSSSLKADELTLNHIMRGKLIPHYTEDTDLLEDVIIEFRQAVEMCSNYSELNSRTMDGFSNVISNNMNDIMKELTVITLVMSIPNMVYGFYGMNVSDLPFPVTWFPLVLSAVLCIAVWLYFKHSRTFK</sequence>
<dbReference type="SUPFAM" id="SSF143865">
    <property type="entry name" value="CorA soluble domain-like"/>
    <property type="match status" value="1"/>
</dbReference>
<dbReference type="OrthoDB" id="9803416at2"/>
<evidence type="ECO:0000256" key="1">
    <source>
        <dbReference type="ARBA" id="ARBA00004141"/>
    </source>
</evidence>
<dbReference type="PANTHER" id="PTHR47891">
    <property type="entry name" value="TRANSPORTER-RELATED"/>
    <property type="match status" value="1"/>
</dbReference>
<comment type="subcellular location">
    <subcellularLocation>
        <location evidence="1">Membrane</location>
        <topology evidence="1">Multi-pass membrane protein</topology>
    </subcellularLocation>
</comment>
<protein>
    <submittedName>
        <fullName evidence="7">Magnesium transporter</fullName>
    </submittedName>
</protein>
<dbReference type="RefSeq" id="WP_067555422.1">
    <property type="nucleotide sequence ID" value="NZ_CP011391.1"/>
</dbReference>
<evidence type="ECO:0000256" key="6">
    <source>
        <dbReference type="SAM" id="Phobius"/>
    </source>
</evidence>
<dbReference type="GO" id="GO:0016020">
    <property type="term" value="C:membrane"/>
    <property type="evidence" value="ECO:0007669"/>
    <property type="project" value="UniProtKB-SubCell"/>
</dbReference>
<organism evidence="7 8">
    <name type="scientific">Faecalibaculum rodentium</name>
    <dbReference type="NCBI Taxonomy" id="1702221"/>
    <lineage>
        <taxon>Bacteria</taxon>
        <taxon>Bacillati</taxon>
        <taxon>Bacillota</taxon>
        <taxon>Erysipelotrichia</taxon>
        <taxon>Erysipelotrichales</taxon>
        <taxon>Erysipelotrichaceae</taxon>
        <taxon>Faecalibaculum</taxon>
    </lineage>
</organism>
<dbReference type="STRING" id="1702221.AALO17_06660"/>
<keyword evidence="4 6" id="KW-1133">Transmembrane helix</keyword>
<dbReference type="EMBL" id="CP011391">
    <property type="protein sequence ID" value="AMK53800.1"/>
    <property type="molecule type" value="Genomic_DNA"/>
</dbReference>
<dbReference type="SUPFAM" id="SSF144083">
    <property type="entry name" value="Magnesium transport protein CorA, transmembrane region"/>
    <property type="match status" value="1"/>
</dbReference>
<dbReference type="KEGG" id="fro:AALO17_06660"/>
<proteinExistence type="inferred from homology"/>